<evidence type="ECO:0000313" key="4">
    <source>
        <dbReference type="Proteomes" id="UP000614350"/>
    </source>
</evidence>
<evidence type="ECO:0000313" key="3">
    <source>
        <dbReference type="EMBL" id="KAF7407583.1"/>
    </source>
</evidence>
<gene>
    <name evidence="3" type="ORF">HZH66_002120</name>
</gene>
<accession>A0A834NHF9</accession>
<feature type="domain" description="H15" evidence="2">
    <location>
        <begin position="6"/>
        <end position="74"/>
    </location>
</feature>
<dbReference type="InterPro" id="IPR036388">
    <property type="entry name" value="WH-like_DNA-bd_sf"/>
</dbReference>
<keyword evidence="4" id="KW-1185">Reference proteome</keyword>
<dbReference type="Pfam" id="PF00538">
    <property type="entry name" value="Linker_histone"/>
    <property type="match status" value="1"/>
</dbReference>
<dbReference type="PROSITE" id="PS51504">
    <property type="entry name" value="H15"/>
    <property type="match status" value="1"/>
</dbReference>
<feature type="compositionally biased region" description="Basic and acidic residues" evidence="1">
    <location>
        <begin position="230"/>
        <end position="242"/>
    </location>
</feature>
<evidence type="ECO:0000256" key="1">
    <source>
        <dbReference type="SAM" id="MobiDB-lite"/>
    </source>
</evidence>
<proteinExistence type="predicted"/>
<dbReference type="EMBL" id="JACSEA010000002">
    <property type="protein sequence ID" value="KAF7407583.1"/>
    <property type="molecule type" value="Genomic_DNA"/>
</dbReference>
<organism evidence="3 4">
    <name type="scientific">Vespula vulgaris</name>
    <name type="common">Yellow jacket</name>
    <name type="synonym">Wasp</name>
    <dbReference type="NCBI Taxonomy" id="7454"/>
    <lineage>
        <taxon>Eukaryota</taxon>
        <taxon>Metazoa</taxon>
        <taxon>Ecdysozoa</taxon>
        <taxon>Arthropoda</taxon>
        <taxon>Hexapoda</taxon>
        <taxon>Insecta</taxon>
        <taxon>Pterygota</taxon>
        <taxon>Neoptera</taxon>
        <taxon>Endopterygota</taxon>
        <taxon>Hymenoptera</taxon>
        <taxon>Apocrita</taxon>
        <taxon>Aculeata</taxon>
        <taxon>Vespoidea</taxon>
        <taxon>Vespidae</taxon>
        <taxon>Vespinae</taxon>
        <taxon>Vespula</taxon>
    </lineage>
</organism>
<feature type="compositionally biased region" description="Basic residues" evidence="1">
    <location>
        <begin position="97"/>
        <end position="115"/>
    </location>
</feature>
<comment type="caution">
    <text evidence="3">The sequence shown here is derived from an EMBL/GenBank/DDBJ whole genome shotgun (WGS) entry which is preliminary data.</text>
</comment>
<protein>
    <recommendedName>
        <fullName evidence="2">H15 domain-containing protein</fullName>
    </recommendedName>
</protein>
<dbReference type="SMART" id="SM00526">
    <property type="entry name" value="H15"/>
    <property type="match status" value="1"/>
</dbReference>
<dbReference type="GO" id="GO:0000786">
    <property type="term" value="C:nucleosome"/>
    <property type="evidence" value="ECO:0007669"/>
    <property type="project" value="InterPro"/>
</dbReference>
<dbReference type="SUPFAM" id="SSF46785">
    <property type="entry name" value="Winged helix' DNA-binding domain"/>
    <property type="match status" value="1"/>
</dbReference>
<sequence>MKTSKDVPKMSTMITSAIRHLRQSQGSTPKEIMNYIISRYNLESPGQRQMKTALKRGLDCGILDRNRGHYKLNAIAEYILQMGRETEKKIQIGAKKQRRSVKGKKRTVKRSKGRSSIRSTIEPSEERCSCITTKPKNAYTLESDIPLEQQEQCQKDVVCCFKKKWKEKCDNESTDQSRSTIGSNPEITDDQEKKRAKPSWSSPVAFRGALARLSGANEGRGPGEGSLNKTNDHNSSSREVKAGTDFPNTKRVKRITRKRKEEGDFTVVQGRGQAKGVNDEVSSSKWLREQAERTWRKTTTIGSFLDDRDVMKGDCEVSSHVFSRVLKQKITSPCALLVISLSQDLLQVTRKDPRQTFSRPHVQRCPV</sequence>
<dbReference type="InterPro" id="IPR005818">
    <property type="entry name" value="Histone_H1/H5_H15"/>
</dbReference>
<feature type="compositionally biased region" description="Polar residues" evidence="1">
    <location>
        <begin position="174"/>
        <end position="186"/>
    </location>
</feature>
<dbReference type="InterPro" id="IPR036390">
    <property type="entry name" value="WH_DNA-bd_sf"/>
</dbReference>
<dbReference type="Gene3D" id="1.10.10.10">
    <property type="entry name" value="Winged helix-like DNA-binding domain superfamily/Winged helix DNA-binding domain"/>
    <property type="match status" value="1"/>
</dbReference>
<dbReference type="AlphaFoldDB" id="A0A834NHF9"/>
<dbReference type="Proteomes" id="UP000614350">
    <property type="component" value="Unassembled WGS sequence"/>
</dbReference>
<evidence type="ECO:0000259" key="2">
    <source>
        <dbReference type="PROSITE" id="PS51504"/>
    </source>
</evidence>
<feature type="region of interest" description="Disordered" evidence="1">
    <location>
        <begin position="171"/>
        <end position="243"/>
    </location>
</feature>
<name>A0A834NHF9_VESVU</name>
<reference evidence="3" key="1">
    <citation type="journal article" date="2020" name="G3 (Bethesda)">
        <title>High-Quality Assemblies for Three Invasive Social Wasps from the &lt;i&gt;Vespula&lt;/i&gt; Genus.</title>
        <authorList>
            <person name="Harrop T.W.R."/>
            <person name="Guhlin J."/>
            <person name="McLaughlin G.M."/>
            <person name="Permina E."/>
            <person name="Stockwell P."/>
            <person name="Gilligan J."/>
            <person name="Le Lec M.F."/>
            <person name="Gruber M.A.M."/>
            <person name="Quinn O."/>
            <person name="Lovegrove M."/>
            <person name="Duncan E.J."/>
            <person name="Remnant E.J."/>
            <person name="Van Eeckhoven J."/>
            <person name="Graham B."/>
            <person name="Knapp R.A."/>
            <person name="Langford K.W."/>
            <person name="Kronenberg Z."/>
            <person name="Press M.O."/>
            <person name="Eacker S.M."/>
            <person name="Wilson-Rankin E.E."/>
            <person name="Purcell J."/>
            <person name="Lester P.J."/>
            <person name="Dearden P.K."/>
        </authorList>
    </citation>
    <scope>NUCLEOTIDE SEQUENCE</scope>
    <source>
        <strain evidence="3">Marl-1</strain>
    </source>
</reference>
<dbReference type="GO" id="GO:0003677">
    <property type="term" value="F:DNA binding"/>
    <property type="evidence" value="ECO:0007669"/>
    <property type="project" value="InterPro"/>
</dbReference>
<feature type="region of interest" description="Disordered" evidence="1">
    <location>
        <begin position="97"/>
        <end position="121"/>
    </location>
</feature>
<dbReference type="GO" id="GO:0006334">
    <property type="term" value="P:nucleosome assembly"/>
    <property type="evidence" value="ECO:0007669"/>
    <property type="project" value="InterPro"/>
</dbReference>